<feature type="transmembrane region" description="Helical" evidence="1">
    <location>
        <begin position="7"/>
        <end position="28"/>
    </location>
</feature>
<keyword evidence="3" id="KW-1185">Reference proteome</keyword>
<organism evidence="2 3">
    <name type="scientific">Geomicrobium sediminis</name>
    <dbReference type="NCBI Taxonomy" id="1347788"/>
    <lineage>
        <taxon>Bacteria</taxon>
        <taxon>Bacillati</taxon>
        <taxon>Bacillota</taxon>
        <taxon>Bacilli</taxon>
        <taxon>Bacillales</taxon>
        <taxon>Geomicrobium</taxon>
    </lineage>
</organism>
<accession>A0ABS2PCF7</accession>
<name>A0ABS2PCF7_9BACL</name>
<keyword evidence="1" id="KW-1133">Transmembrane helix</keyword>
<dbReference type="Gene3D" id="3.40.50.1820">
    <property type="entry name" value="alpha/beta hydrolase"/>
    <property type="match status" value="1"/>
</dbReference>
<dbReference type="Proteomes" id="UP000741863">
    <property type="component" value="Unassembled WGS sequence"/>
</dbReference>
<dbReference type="SUPFAM" id="SSF53474">
    <property type="entry name" value="alpha/beta-Hydrolases"/>
    <property type="match status" value="1"/>
</dbReference>
<dbReference type="EMBL" id="JAFBEC010000006">
    <property type="protein sequence ID" value="MBM7633109.1"/>
    <property type="molecule type" value="Genomic_DNA"/>
</dbReference>
<evidence type="ECO:0000313" key="3">
    <source>
        <dbReference type="Proteomes" id="UP000741863"/>
    </source>
</evidence>
<evidence type="ECO:0000256" key="1">
    <source>
        <dbReference type="SAM" id="Phobius"/>
    </source>
</evidence>
<dbReference type="InterPro" id="IPR029058">
    <property type="entry name" value="AB_hydrolase_fold"/>
</dbReference>
<comment type="caution">
    <text evidence="2">The sequence shown here is derived from an EMBL/GenBank/DDBJ whole genome shotgun (WGS) entry which is preliminary data.</text>
</comment>
<sequence>MKIVLRILLSLGIVVAIIVVGVFGLRFYNAERYGWSDEEEPEYHRYEAYPDSFAGGVVEHFESGMANGFHFIPDDPIAAEPIIVFGGSEGSSNFEVAEDLASKGYETYSLFFFGAPNQTAALNKVPLEFFGDFLSYSELEGEPITVIGYSKGAELGLNLTNYYEEINHLVLYTPSQYTYMGLDFSEAAGSSWTYDGEELP</sequence>
<proteinExistence type="predicted"/>
<gene>
    <name evidence="2" type="ORF">JOD17_002203</name>
</gene>
<keyword evidence="1" id="KW-0472">Membrane</keyword>
<evidence type="ECO:0000313" key="2">
    <source>
        <dbReference type="EMBL" id="MBM7633109.1"/>
    </source>
</evidence>
<dbReference type="RefSeq" id="WP_204697662.1">
    <property type="nucleotide sequence ID" value="NZ_JAFBEC010000006.1"/>
</dbReference>
<reference evidence="2 3" key="1">
    <citation type="submission" date="2021-01" db="EMBL/GenBank/DDBJ databases">
        <title>Genomic Encyclopedia of Type Strains, Phase IV (KMG-IV): sequencing the most valuable type-strain genomes for metagenomic binning, comparative biology and taxonomic classification.</title>
        <authorList>
            <person name="Goeker M."/>
        </authorList>
    </citation>
    <scope>NUCLEOTIDE SEQUENCE [LARGE SCALE GENOMIC DNA]</scope>
    <source>
        <strain evidence="2 3">DSM 25540</strain>
    </source>
</reference>
<keyword evidence="1" id="KW-0812">Transmembrane</keyword>
<protein>
    <submittedName>
        <fullName evidence="2">Uncharacterized protein</fullName>
    </submittedName>
</protein>